<keyword evidence="3" id="KW-1185">Reference proteome</keyword>
<name>A0A1D3CR07_9EIME</name>
<dbReference type="VEuPathDB" id="ToxoDB:cyc_06142"/>
<comment type="caution">
    <text evidence="2">The sequence shown here is derived from an EMBL/GenBank/DDBJ whole genome shotgun (WGS) entry which is preliminary data.</text>
</comment>
<accession>A0A1D3CR07</accession>
<dbReference type="AlphaFoldDB" id="A0A1D3CR07"/>
<organism evidence="2 3">
    <name type="scientific">Cyclospora cayetanensis</name>
    <dbReference type="NCBI Taxonomy" id="88456"/>
    <lineage>
        <taxon>Eukaryota</taxon>
        <taxon>Sar</taxon>
        <taxon>Alveolata</taxon>
        <taxon>Apicomplexa</taxon>
        <taxon>Conoidasida</taxon>
        <taxon>Coccidia</taxon>
        <taxon>Eucoccidiorida</taxon>
        <taxon>Eimeriorina</taxon>
        <taxon>Eimeriidae</taxon>
        <taxon>Cyclospora</taxon>
    </lineage>
</organism>
<protein>
    <submittedName>
        <fullName evidence="2">Uncharacterized protein</fullName>
    </submittedName>
</protein>
<dbReference type="EMBL" id="JROU02002264">
    <property type="protein sequence ID" value="OEH73630.1"/>
    <property type="molecule type" value="Genomic_DNA"/>
</dbReference>
<evidence type="ECO:0000313" key="3">
    <source>
        <dbReference type="Proteomes" id="UP000095192"/>
    </source>
</evidence>
<feature type="region of interest" description="Disordered" evidence="1">
    <location>
        <begin position="133"/>
        <end position="186"/>
    </location>
</feature>
<evidence type="ECO:0000313" key="2">
    <source>
        <dbReference type="EMBL" id="OEH73630.1"/>
    </source>
</evidence>
<reference evidence="2 3" key="1">
    <citation type="journal article" date="2016" name="BMC Genomics">
        <title>Comparative genomics reveals Cyclospora cayetanensis possesses coccidia-like metabolism and invasion components but unique surface antigens.</title>
        <authorList>
            <person name="Liu S."/>
            <person name="Wang L."/>
            <person name="Zheng H."/>
            <person name="Xu Z."/>
            <person name="Roellig D.M."/>
            <person name="Li N."/>
            <person name="Frace M.A."/>
            <person name="Tang K."/>
            <person name="Arrowood M.J."/>
            <person name="Moss D.M."/>
            <person name="Zhang L."/>
            <person name="Feng Y."/>
            <person name="Xiao L."/>
        </authorList>
    </citation>
    <scope>NUCLEOTIDE SEQUENCE [LARGE SCALE GENOMIC DNA]</scope>
    <source>
        <strain evidence="2 3">CHN_HEN01</strain>
    </source>
</reference>
<sequence>MMDETAKTKQALKRGVCVRSGDPRHEEWGRVKTADLKLTYALHLLEKDMEHYRHMHREAERSERVRGRLKYFQAPVPAIRIPELWLEFPELAAAHGLEQPPAEWRSDRILGSFPELWRSLHAARWPEIETQTLKRKPATRQAPVKPGTAPSAGTSAPLASQAESSKASMKPATTSPGKSLPLAGAD</sequence>
<evidence type="ECO:0000256" key="1">
    <source>
        <dbReference type="SAM" id="MobiDB-lite"/>
    </source>
</evidence>
<proteinExistence type="predicted"/>
<gene>
    <name evidence="2" type="ORF">cyc_06142</name>
</gene>
<dbReference type="InParanoid" id="A0A1D3CR07"/>
<dbReference type="Proteomes" id="UP000095192">
    <property type="component" value="Unassembled WGS sequence"/>
</dbReference>
<feature type="compositionally biased region" description="Polar residues" evidence="1">
    <location>
        <begin position="151"/>
        <end position="177"/>
    </location>
</feature>
<dbReference type="VEuPathDB" id="ToxoDB:LOC34622377"/>